<dbReference type="Gene3D" id="3.40.50.10330">
    <property type="entry name" value="Probable inorganic polyphosphate/atp-NAD kinase, domain 1"/>
    <property type="match status" value="1"/>
</dbReference>
<dbReference type="SUPFAM" id="SSF111331">
    <property type="entry name" value="NAD kinase/diacylglycerol kinase-like"/>
    <property type="match status" value="1"/>
</dbReference>
<dbReference type="EMBL" id="QZFV01000010">
    <property type="protein sequence ID" value="RJQ92292.1"/>
    <property type="molecule type" value="Genomic_DNA"/>
</dbReference>
<evidence type="ECO:0000256" key="2">
    <source>
        <dbReference type="SAM" id="Phobius"/>
    </source>
</evidence>
<feature type="transmembrane region" description="Helical" evidence="2">
    <location>
        <begin position="41"/>
        <end position="60"/>
    </location>
</feature>
<dbReference type="PROSITE" id="PS50146">
    <property type="entry name" value="DAGK"/>
    <property type="match status" value="1"/>
</dbReference>
<keyword evidence="4" id="KW-0808">Transferase</keyword>
<protein>
    <submittedName>
        <fullName evidence="4">Diacylglycerol kinase</fullName>
    </submittedName>
</protein>
<keyword evidence="4" id="KW-0418">Kinase</keyword>
<evidence type="ECO:0000259" key="3">
    <source>
        <dbReference type="PROSITE" id="PS50146"/>
    </source>
</evidence>
<keyword evidence="2" id="KW-0812">Transmembrane</keyword>
<name>A0A419IBC9_9PSEU</name>
<reference evidence="4 5" key="1">
    <citation type="submission" date="2018-09" db="EMBL/GenBank/DDBJ databases">
        <title>YIM PH 21725 draft genome.</title>
        <authorList>
            <person name="Miao C."/>
        </authorList>
    </citation>
    <scope>NUCLEOTIDE SEQUENCE [LARGE SCALE GENOMIC DNA]</scope>
    <source>
        <strain evidence="5">YIM PH21725</strain>
    </source>
</reference>
<dbReference type="GO" id="GO:0016301">
    <property type="term" value="F:kinase activity"/>
    <property type="evidence" value="ECO:0007669"/>
    <property type="project" value="UniProtKB-KW"/>
</dbReference>
<dbReference type="InterPro" id="IPR017438">
    <property type="entry name" value="ATP-NAD_kinase_N"/>
</dbReference>
<organism evidence="4 5">
    <name type="scientific">Amycolatopsis panacis</name>
    <dbReference type="NCBI Taxonomy" id="2340917"/>
    <lineage>
        <taxon>Bacteria</taxon>
        <taxon>Bacillati</taxon>
        <taxon>Actinomycetota</taxon>
        <taxon>Actinomycetes</taxon>
        <taxon>Pseudonocardiales</taxon>
        <taxon>Pseudonocardiaceae</taxon>
        <taxon>Amycolatopsis</taxon>
    </lineage>
</organism>
<dbReference type="AlphaFoldDB" id="A0A419IBC9"/>
<dbReference type="Proteomes" id="UP000285112">
    <property type="component" value="Unassembled WGS sequence"/>
</dbReference>
<keyword evidence="5" id="KW-1185">Reference proteome</keyword>
<feature type="transmembrane region" description="Helical" evidence="2">
    <location>
        <begin position="89"/>
        <end position="110"/>
    </location>
</feature>
<gene>
    <name evidence="4" type="ORF">D5S19_00515</name>
</gene>
<keyword evidence="2" id="KW-0472">Membrane</keyword>
<keyword evidence="2" id="KW-1133">Transmembrane helix</keyword>
<evidence type="ECO:0000256" key="1">
    <source>
        <dbReference type="SAM" id="MobiDB-lite"/>
    </source>
</evidence>
<dbReference type="InterPro" id="IPR001206">
    <property type="entry name" value="Diacylglycerol_kinase_cat_dom"/>
</dbReference>
<dbReference type="RefSeq" id="WP_120021354.1">
    <property type="nucleotide sequence ID" value="NZ_QZFV01000010.1"/>
</dbReference>
<accession>A0A419IBC9</accession>
<comment type="caution">
    <text evidence="4">The sequence shown here is derived from an EMBL/GenBank/DDBJ whole genome shotgun (WGS) entry which is preliminary data.</text>
</comment>
<proteinExistence type="predicted"/>
<feature type="region of interest" description="Disordered" evidence="1">
    <location>
        <begin position="442"/>
        <end position="478"/>
    </location>
</feature>
<sequence>MDEQAIRPSLARRSCALLALAAAAAALVVVIALLIRHPVELLITLVLVAIALAAAWAALVHRGVRRVIAVMVAVVAIGAPSALPDVRVYLVMLLYLCLAALSAALAKVAIGHRVAPGAGPAEVGPARHGVLLMNAKSGGGKVEKFGLEAEARKRGVRTVLLRQGDDLSELAERAVTNGADVLGMAGGDGSQALVADVARRHGIPFVCVPAGTRNHLALDLGLDRDNVVGALDAYGHAYERTIDLAMLGDRVFVNNASLGVYATVVQSAGYRDAKVSNIAASLPDLLGPNGNRPDLRFTRPDGTEQSGADVVLISNGPYRLEHLNGFGSRERMDAGVLGVVTISVNRASEVPALAAAEVSGRLSRFPGYTAWTTPEFVVTSGKPLVEVGVDGEALRLPPPLRFRSLPGVLRVRLPRNAPLVSPAQAAPVGVGRSAGALFAVLMGRPDPGPARSTGAGAQPHPAGRDDRGPSTRSGAGAT</sequence>
<feature type="transmembrane region" description="Helical" evidence="2">
    <location>
        <begin position="15"/>
        <end position="35"/>
    </location>
</feature>
<evidence type="ECO:0000313" key="4">
    <source>
        <dbReference type="EMBL" id="RJQ92292.1"/>
    </source>
</evidence>
<dbReference type="InterPro" id="IPR016064">
    <property type="entry name" value="NAD/diacylglycerol_kinase_sf"/>
</dbReference>
<dbReference type="Pfam" id="PF00781">
    <property type="entry name" value="DAGK_cat"/>
    <property type="match status" value="1"/>
</dbReference>
<evidence type="ECO:0000313" key="5">
    <source>
        <dbReference type="Proteomes" id="UP000285112"/>
    </source>
</evidence>
<feature type="transmembrane region" description="Helical" evidence="2">
    <location>
        <begin position="67"/>
        <end position="83"/>
    </location>
</feature>
<dbReference type="Gene3D" id="2.60.200.40">
    <property type="match status" value="1"/>
</dbReference>
<feature type="domain" description="DAGKc" evidence="3">
    <location>
        <begin position="124"/>
        <end position="251"/>
    </location>
</feature>
<dbReference type="OrthoDB" id="3208200at2"/>